<sequence>MNYLVDGDAFLKLTKKRYYRMQCASWTSRKNCGVEQGQTFQNPPSWCRFLWTISKNDGLPQAGTFDKQRDSFNLNQLHIDLFRNTENKNKKVDTELGAPAPDFIWSKFRDVSPNQVT</sequence>
<organism evidence="1 2">
    <name type="scientific">Funneliformis geosporum</name>
    <dbReference type="NCBI Taxonomy" id="1117311"/>
    <lineage>
        <taxon>Eukaryota</taxon>
        <taxon>Fungi</taxon>
        <taxon>Fungi incertae sedis</taxon>
        <taxon>Mucoromycota</taxon>
        <taxon>Glomeromycotina</taxon>
        <taxon>Glomeromycetes</taxon>
        <taxon>Glomerales</taxon>
        <taxon>Glomeraceae</taxon>
        <taxon>Funneliformis</taxon>
    </lineage>
</organism>
<evidence type="ECO:0000313" key="1">
    <source>
        <dbReference type="EMBL" id="CAI2163323.1"/>
    </source>
</evidence>
<proteinExistence type="predicted"/>
<dbReference type="Proteomes" id="UP001153678">
    <property type="component" value="Unassembled WGS sequence"/>
</dbReference>
<dbReference type="AlphaFoldDB" id="A0A9W4WQ06"/>
<reference evidence="1" key="1">
    <citation type="submission" date="2022-08" db="EMBL/GenBank/DDBJ databases">
        <authorList>
            <person name="Kallberg Y."/>
            <person name="Tangrot J."/>
            <person name="Rosling A."/>
        </authorList>
    </citation>
    <scope>NUCLEOTIDE SEQUENCE</scope>
    <source>
        <strain evidence="1">Wild A</strain>
    </source>
</reference>
<evidence type="ECO:0000313" key="2">
    <source>
        <dbReference type="Proteomes" id="UP001153678"/>
    </source>
</evidence>
<dbReference type="EMBL" id="CAMKVN010000084">
    <property type="protein sequence ID" value="CAI2163323.1"/>
    <property type="molecule type" value="Genomic_DNA"/>
</dbReference>
<keyword evidence="2" id="KW-1185">Reference proteome</keyword>
<accession>A0A9W4WQ06</accession>
<gene>
    <name evidence="1" type="ORF">FWILDA_LOCUS1011</name>
</gene>
<comment type="caution">
    <text evidence="1">The sequence shown here is derived from an EMBL/GenBank/DDBJ whole genome shotgun (WGS) entry which is preliminary data.</text>
</comment>
<protein>
    <submittedName>
        <fullName evidence="1">20070_t:CDS:1</fullName>
    </submittedName>
</protein>
<name>A0A9W4WQ06_9GLOM</name>